<dbReference type="AlphaFoldDB" id="A0A9Q6Y0Z1"/>
<dbReference type="PANTHER" id="PTHR38103:SF1">
    <property type="entry name" value="RECOMBINATION-ASSOCIATED PROTEIN RDGC"/>
    <property type="match status" value="1"/>
</dbReference>
<dbReference type="GO" id="GO:0003690">
    <property type="term" value="F:double-stranded DNA binding"/>
    <property type="evidence" value="ECO:0007669"/>
    <property type="project" value="TreeGrafter"/>
</dbReference>
<proteinExistence type="inferred from homology"/>
<evidence type="ECO:0000313" key="8">
    <source>
        <dbReference type="Proteomes" id="UP000516464"/>
    </source>
</evidence>
<dbReference type="Proteomes" id="UP000516464">
    <property type="component" value="Plasmid p2RM9154-C1"/>
</dbReference>
<dbReference type="PANTHER" id="PTHR38103">
    <property type="entry name" value="RECOMBINATION-ASSOCIATED PROTEIN RDGC"/>
    <property type="match status" value="1"/>
</dbReference>
<dbReference type="NCBIfam" id="NF001462">
    <property type="entry name" value="PRK00321.1-3"/>
    <property type="match status" value="1"/>
</dbReference>
<comment type="function">
    <text evidence="6">May be involved in recombination.</text>
</comment>
<keyword evidence="4 6" id="KW-0963">Cytoplasm</keyword>
<dbReference type="RefSeq" id="WP_188322794.1">
    <property type="nucleotide sequence ID" value="NZ_CP031351.1"/>
</dbReference>
<dbReference type="InterPro" id="IPR007476">
    <property type="entry name" value="RdgC"/>
</dbReference>
<dbReference type="GO" id="GO:0005737">
    <property type="term" value="C:cytoplasm"/>
    <property type="evidence" value="ECO:0007669"/>
    <property type="project" value="UniProtKB-UniRule"/>
</dbReference>
<dbReference type="GO" id="GO:0000018">
    <property type="term" value="P:regulation of DNA recombination"/>
    <property type="evidence" value="ECO:0007669"/>
    <property type="project" value="TreeGrafter"/>
</dbReference>
<keyword evidence="5 6" id="KW-0233">DNA recombination</keyword>
<dbReference type="Pfam" id="PF04381">
    <property type="entry name" value="RdgC"/>
    <property type="match status" value="1"/>
</dbReference>
<evidence type="ECO:0000256" key="6">
    <source>
        <dbReference type="HAMAP-Rule" id="MF_00194"/>
    </source>
</evidence>
<organism evidence="7 8">
    <name type="scientific">Escherichia coli O145</name>
    <dbReference type="NCBI Taxonomy" id="1055538"/>
    <lineage>
        <taxon>Bacteria</taxon>
        <taxon>Pseudomonadati</taxon>
        <taxon>Pseudomonadota</taxon>
        <taxon>Gammaproteobacteria</taxon>
        <taxon>Enterobacterales</taxon>
        <taxon>Enterobacteriaceae</taxon>
        <taxon>Escherichia</taxon>
    </lineage>
</organism>
<name>A0A9Q6Y0Z1_ECOLX</name>
<comment type="subcellular location">
    <subcellularLocation>
        <location evidence="1 6">Cytoplasm</location>
        <location evidence="1 6">Nucleoid</location>
    </subcellularLocation>
</comment>
<dbReference type="HAMAP" id="MF_00194">
    <property type="entry name" value="RdgC"/>
    <property type="match status" value="1"/>
</dbReference>
<evidence type="ECO:0000256" key="1">
    <source>
        <dbReference type="ARBA" id="ARBA00004453"/>
    </source>
</evidence>
<accession>A0A9Q6Y0Z1</accession>
<evidence type="ECO:0000256" key="3">
    <source>
        <dbReference type="ARBA" id="ARBA00022296"/>
    </source>
</evidence>
<geneLocation type="plasmid" evidence="7 8">
    <name>p2RM9154-C1</name>
</geneLocation>
<dbReference type="GO" id="GO:0043590">
    <property type="term" value="C:bacterial nucleoid"/>
    <property type="evidence" value="ECO:0007669"/>
    <property type="project" value="TreeGrafter"/>
</dbReference>
<keyword evidence="7" id="KW-0614">Plasmid</keyword>
<gene>
    <name evidence="6 7" type="primary">rdgC</name>
    <name evidence="7" type="ORF">DXE50_01690</name>
</gene>
<evidence type="ECO:0000256" key="4">
    <source>
        <dbReference type="ARBA" id="ARBA00022490"/>
    </source>
</evidence>
<evidence type="ECO:0000313" key="7">
    <source>
        <dbReference type="EMBL" id="QNS68613.1"/>
    </source>
</evidence>
<comment type="similarity">
    <text evidence="2 6">Belongs to the RdgC family.</text>
</comment>
<evidence type="ECO:0000256" key="5">
    <source>
        <dbReference type="ARBA" id="ARBA00023172"/>
    </source>
</evidence>
<dbReference type="NCBIfam" id="NF001464">
    <property type="entry name" value="PRK00321.1-5"/>
    <property type="match status" value="1"/>
</dbReference>
<evidence type="ECO:0000256" key="2">
    <source>
        <dbReference type="ARBA" id="ARBA00008657"/>
    </source>
</evidence>
<dbReference type="GO" id="GO:0006310">
    <property type="term" value="P:DNA recombination"/>
    <property type="evidence" value="ECO:0007669"/>
    <property type="project" value="UniProtKB-UniRule"/>
</dbReference>
<protein>
    <recommendedName>
        <fullName evidence="3 6">Recombination-associated protein RdgC</fullName>
    </recommendedName>
</protein>
<sequence length="310" mass="34814">MFKHWKNITIYKLSREADLTDLEDKKKMILFTPCGSQDMAKFGFVSPFGDNSEVIAMHGNGFILVEAKRETKILPPPVIQRAIQEKIEKLEQEQARKLKKTEKDSLKDEVLHSLLPRAFSKFSVIQAIYDGSTKRIYINASARQAEDMLALMRKSLGSLPVVPLSVENPIELTLTDWVRDGSAPQGFQMGDAAELKAVLEDGGIARVKKQDLGSDEISTHLEAGKLVTKLALDWQNRIKFTLDHNFSLTSVKFADELLEQNSDIDSEDVAQRLDADFFLLTSEISCLVDALVNALGGDEPPRVSWRVFYL</sequence>
<reference evidence="7 8" key="1">
    <citation type="submission" date="2018-07" db="EMBL/GenBank/DDBJ databases">
        <title>Complete Genomes of Environmental Shiga Toxin-Producing Escherichia coli O145.</title>
        <authorList>
            <person name="Carter M.Q."/>
            <person name="Pham A.C."/>
        </authorList>
    </citation>
    <scope>NUCLEOTIDE SEQUENCE [LARGE SCALE GENOMIC DNA]</scope>
    <source>
        <strain evidence="7 8">RM9154-C1</strain>
        <plasmid evidence="7 8">p2RM9154-C1</plasmid>
    </source>
</reference>
<dbReference type="EMBL" id="CP031351">
    <property type="protein sequence ID" value="QNS68613.1"/>
    <property type="molecule type" value="Genomic_DNA"/>
</dbReference>